<dbReference type="HOGENOM" id="CLU_3078964_0_0_3"/>
<organism evidence="1 2">
    <name type="scientific">Crocosphaera subtropica (strain ATCC 51142 / BH68)</name>
    <name type="common">Cyanothece sp. (strain ATCC 51142)</name>
    <dbReference type="NCBI Taxonomy" id="43989"/>
    <lineage>
        <taxon>Bacteria</taxon>
        <taxon>Bacillati</taxon>
        <taxon>Cyanobacteriota</taxon>
        <taxon>Cyanophyceae</taxon>
        <taxon>Oscillatoriophycideae</taxon>
        <taxon>Chroococcales</taxon>
        <taxon>Aphanothecaceae</taxon>
        <taxon>Crocosphaera</taxon>
        <taxon>Crocosphaera subtropica</taxon>
    </lineage>
</organism>
<keyword evidence="2" id="KW-1185">Reference proteome</keyword>
<protein>
    <submittedName>
        <fullName evidence="1">Uncharacterized protein</fullName>
    </submittedName>
</protein>
<reference evidence="1 2" key="1">
    <citation type="journal article" date="2008" name="Proc. Natl. Acad. Sci. U.S.A.">
        <title>The genome of Cyanothece 51142, a unicellular diazotrophic cyanobacterium important in the marine nitrogen cycle.</title>
        <authorList>
            <person name="Welsh E.A."/>
            <person name="Liberton M."/>
            <person name="Stoeckel J."/>
            <person name="Loh T."/>
            <person name="Elvitigala T."/>
            <person name="Wang C."/>
            <person name="Wollam A."/>
            <person name="Fulton R.S."/>
            <person name="Clifton S.W."/>
            <person name="Jacobs J.M."/>
            <person name="Aurora R."/>
            <person name="Ghosh B.K."/>
            <person name="Sherman L.A."/>
            <person name="Smith R.D."/>
            <person name="Wilson R.K."/>
            <person name="Pakrasi H.B."/>
        </authorList>
    </citation>
    <scope>NUCLEOTIDE SEQUENCE [LARGE SCALE GENOMIC DNA]</scope>
    <source>
        <strain evidence="2">ATCC 51142 / BH68</strain>
    </source>
</reference>
<sequence>MAAWTGLIAKVLTAKTEEAKSIFDKQCLPPPEKLINFSNIIRKNPLKDHSNV</sequence>
<evidence type="ECO:0000313" key="2">
    <source>
        <dbReference type="Proteomes" id="UP000001203"/>
    </source>
</evidence>
<name>B1WWH4_CROS5</name>
<dbReference type="KEGG" id="cyt:cce_1348"/>
<gene>
    <name evidence="1" type="ordered locus">cce_1348</name>
</gene>
<dbReference type="EMBL" id="CP000806">
    <property type="protein sequence ID" value="ACB50698.1"/>
    <property type="molecule type" value="Genomic_DNA"/>
</dbReference>
<accession>B1WWH4</accession>
<evidence type="ECO:0000313" key="1">
    <source>
        <dbReference type="EMBL" id="ACB50698.1"/>
    </source>
</evidence>
<proteinExistence type="predicted"/>
<dbReference type="AlphaFoldDB" id="B1WWH4"/>
<dbReference type="Proteomes" id="UP000001203">
    <property type="component" value="Chromosome circular"/>
</dbReference>